<proteinExistence type="predicted"/>
<dbReference type="Proteomes" id="UP001195769">
    <property type="component" value="Unassembled WGS sequence"/>
</dbReference>
<dbReference type="InterPro" id="IPR038765">
    <property type="entry name" value="Papain-like_cys_pep_sf"/>
</dbReference>
<dbReference type="SUPFAM" id="SSF54001">
    <property type="entry name" value="Cysteine proteinases"/>
    <property type="match status" value="1"/>
</dbReference>
<organism evidence="2 3">
    <name type="scientific">Suillus fuscotomentosus</name>
    <dbReference type="NCBI Taxonomy" id="1912939"/>
    <lineage>
        <taxon>Eukaryota</taxon>
        <taxon>Fungi</taxon>
        <taxon>Dikarya</taxon>
        <taxon>Basidiomycota</taxon>
        <taxon>Agaricomycotina</taxon>
        <taxon>Agaricomycetes</taxon>
        <taxon>Agaricomycetidae</taxon>
        <taxon>Boletales</taxon>
        <taxon>Suillineae</taxon>
        <taxon>Suillaceae</taxon>
        <taxon>Suillus</taxon>
    </lineage>
</organism>
<dbReference type="EMBL" id="JABBWK010000079">
    <property type="protein sequence ID" value="KAG1894526.1"/>
    <property type="molecule type" value="Genomic_DNA"/>
</dbReference>
<dbReference type="GeneID" id="64662384"/>
<gene>
    <name evidence="2" type="ORF">F5891DRAFT_1195223</name>
</gene>
<evidence type="ECO:0008006" key="4">
    <source>
        <dbReference type="Google" id="ProtNLM"/>
    </source>
</evidence>
<evidence type="ECO:0000313" key="3">
    <source>
        <dbReference type="Proteomes" id="UP001195769"/>
    </source>
</evidence>
<evidence type="ECO:0000313" key="2">
    <source>
        <dbReference type="EMBL" id="KAG1894526.1"/>
    </source>
</evidence>
<comment type="caution">
    <text evidence="2">The sequence shown here is derived from an EMBL/GenBank/DDBJ whole genome shotgun (WGS) entry which is preliminary data.</text>
</comment>
<dbReference type="Gene3D" id="3.40.395.10">
    <property type="entry name" value="Adenoviral Proteinase, Chain A"/>
    <property type="match status" value="1"/>
</dbReference>
<name>A0AAD4DVZ0_9AGAM</name>
<feature type="region of interest" description="Disordered" evidence="1">
    <location>
        <begin position="263"/>
        <end position="307"/>
    </location>
</feature>
<keyword evidence="3" id="KW-1185">Reference proteome</keyword>
<sequence length="686" mass="77890">MSLGENLHREVRSVRNIEVHYCDLFPLLNPGRKLPSPILDAFGAIIQDVPCEQFHAADDNTLVLSSWIPALATGGATPTRAEGSIVEHVQAACGNIPLDDALQRAQWMMPLCGSCPSHWVLGVIDFERKIWGIYDSIPELESAKWAQPLFEATIYAVSALSVTHKVNLRDGSWTIEIYSPDVNERQHDSWSCKIFDNMRSRALNMLLKLLVSRTGPAASNDYSSDDDDDDVTCLDQQPTALPDAIPVLSDVITESKSVPKKLVSAPLKRKDKGVNSDPDDTDDEKRRIKKSKAVQQKDNTLPHLSASQRRNVLIKDQWVRQAEPKRVQCNGCTRWIVLRSEDNRQYELHNWEVHREKCPHITGMQNKRKVTTKSSKSKPQSTGMRLLLDFFSNAAMTRTVQNNGSQQSKTDNTTKYATIKVKSTPSIARIFPKLETTRNTAVSSPGLTRHLRLLQCPVNTSLGQSTRNTYCVPKHGSGISYKLRTRISRQLFMYKPFPVVKDFMCKKELQRAVLDPESVPWEADCNVKEKDWTNDEQKKLDESLLAWARWEVDYVNGYVRSSQCKQRTLNKSGICDVCERLAHSDQAFKHAIQRKTQESELPEEEQHELLLAQEKYTTPNTLRTTNGRILQDKLKDLVVFKIFKIIERGSPVECFVELFEVAQSGKLADHKTFKELCDVFQITEIA</sequence>
<accession>A0AAD4DVZ0</accession>
<reference evidence="2" key="1">
    <citation type="journal article" date="2020" name="New Phytol.">
        <title>Comparative genomics reveals dynamic genome evolution in host specialist ectomycorrhizal fungi.</title>
        <authorList>
            <person name="Lofgren L.A."/>
            <person name="Nguyen N.H."/>
            <person name="Vilgalys R."/>
            <person name="Ruytinx J."/>
            <person name="Liao H.L."/>
            <person name="Branco S."/>
            <person name="Kuo A."/>
            <person name="LaButti K."/>
            <person name="Lipzen A."/>
            <person name="Andreopoulos W."/>
            <person name="Pangilinan J."/>
            <person name="Riley R."/>
            <person name="Hundley H."/>
            <person name="Na H."/>
            <person name="Barry K."/>
            <person name="Grigoriev I.V."/>
            <person name="Stajich J.E."/>
            <person name="Kennedy P.G."/>
        </authorList>
    </citation>
    <scope>NUCLEOTIDE SEQUENCE</scope>
    <source>
        <strain evidence="2">FC203</strain>
    </source>
</reference>
<dbReference type="RefSeq" id="XP_041220102.1">
    <property type="nucleotide sequence ID" value="XM_041368086.1"/>
</dbReference>
<dbReference type="AlphaFoldDB" id="A0AAD4DVZ0"/>
<protein>
    <recommendedName>
        <fullName evidence="4">Ubiquitin-like protease family profile domain-containing protein</fullName>
    </recommendedName>
</protein>
<evidence type="ECO:0000256" key="1">
    <source>
        <dbReference type="SAM" id="MobiDB-lite"/>
    </source>
</evidence>